<keyword evidence="1" id="KW-1133">Transmembrane helix</keyword>
<sequence length="362" mass="40361">MIKTLFTIFISIIYFVFLTTPIYAQNATAKIYFFYGIGCPHCSIVEQYFEKKDLYAKYPIEKKEIYFDRDNAVFFNSTLDTLGVPGDARGVPMVVMGDQVIIGDKPIVDGFISKADVFLQRYSGPPKGENPKQPDVQKSNLTLAAVIAGALVDAINPCEFAVLIILMTTILGTGNAKKAFRTGLAFSASIFISYFLMGLGLYKALSLGAMSSWFFTLIAWIAILLGLANLKDYFWYGKGFLMEVPLSWRPRLKALIHSVTSPKGAFFIGFLVSLFLLPCTSGPYIVILGMLAKKVFDVQAIVYLLLYNFIFISPMVLISWAVYNGFNPAKAEEIRQKRLRTLHLIAGVVMILMGIVLLMGWI</sequence>
<name>A0A1F6BDC6_9BACT</name>
<keyword evidence="1" id="KW-0472">Membrane</keyword>
<accession>A0A1F6BDC6</accession>
<dbReference type="Gene3D" id="3.40.30.10">
    <property type="entry name" value="Glutaredoxin"/>
    <property type="match status" value="1"/>
</dbReference>
<evidence type="ECO:0000313" key="3">
    <source>
        <dbReference type="Proteomes" id="UP000176186"/>
    </source>
</evidence>
<feature type="transmembrane region" description="Helical" evidence="1">
    <location>
        <begin position="300"/>
        <end position="322"/>
    </location>
</feature>
<feature type="transmembrane region" description="Helical" evidence="1">
    <location>
        <begin position="141"/>
        <end position="171"/>
    </location>
</feature>
<dbReference type="Proteomes" id="UP000176186">
    <property type="component" value="Unassembled WGS sequence"/>
</dbReference>
<evidence type="ECO:0000256" key="1">
    <source>
        <dbReference type="SAM" id="Phobius"/>
    </source>
</evidence>
<dbReference type="PANTHER" id="PTHR31272">
    <property type="entry name" value="CYTOCHROME C-TYPE BIOGENESIS PROTEIN HI_1454-RELATED"/>
    <property type="match status" value="1"/>
</dbReference>
<dbReference type="InterPro" id="IPR036249">
    <property type="entry name" value="Thioredoxin-like_sf"/>
</dbReference>
<comment type="caution">
    <text evidence="2">The sequence shown here is derived from an EMBL/GenBank/DDBJ whole genome shotgun (WGS) entry which is preliminary data.</text>
</comment>
<keyword evidence="1" id="KW-0812">Transmembrane</keyword>
<reference evidence="2 3" key="1">
    <citation type="journal article" date="2016" name="Nat. Commun.">
        <title>Thousands of microbial genomes shed light on interconnected biogeochemical processes in an aquifer system.</title>
        <authorList>
            <person name="Anantharaman K."/>
            <person name="Brown C.T."/>
            <person name="Hug L.A."/>
            <person name="Sharon I."/>
            <person name="Castelle C.J."/>
            <person name="Probst A.J."/>
            <person name="Thomas B.C."/>
            <person name="Singh A."/>
            <person name="Wilkins M.J."/>
            <person name="Karaoz U."/>
            <person name="Brodie E.L."/>
            <person name="Williams K.H."/>
            <person name="Hubbard S.S."/>
            <person name="Banfield J.F."/>
        </authorList>
    </citation>
    <scope>NUCLEOTIDE SEQUENCE [LARGE SCALE GENOMIC DNA]</scope>
</reference>
<feature type="transmembrane region" description="Helical" evidence="1">
    <location>
        <begin position="6"/>
        <end position="24"/>
    </location>
</feature>
<dbReference type="SUPFAM" id="SSF52833">
    <property type="entry name" value="Thioredoxin-like"/>
    <property type="match status" value="1"/>
</dbReference>
<gene>
    <name evidence="2" type="ORF">A2363_01750</name>
</gene>
<feature type="transmembrane region" description="Helical" evidence="1">
    <location>
        <begin position="183"/>
        <end position="202"/>
    </location>
</feature>
<dbReference type="PANTHER" id="PTHR31272:SF9">
    <property type="entry name" value="BLL1027 PROTEIN"/>
    <property type="match status" value="1"/>
</dbReference>
<evidence type="ECO:0000313" key="2">
    <source>
        <dbReference type="EMBL" id="OGG34925.1"/>
    </source>
</evidence>
<proteinExistence type="predicted"/>
<evidence type="ECO:0008006" key="4">
    <source>
        <dbReference type="Google" id="ProtNLM"/>
    </source>
</evidence>
<feature type="transmembrane region" description="Helical" evidence="1">
    <location>
        <begin position="342"/>
        <end position="361"/>
    </location>
</feature>
<protein>
    <recommendedName>
        <fullName evidence="4">Cytochrome C biogenesis protein transmembrane domain-containing protein</fullName>
    </recommendedName>
</protein>
<organism evidence="2 3">
    <name type="scientific">Candidatus Gottesmanbacteria bacterium RIFOXYB1_FULL_47_11</name>
    <dbReference type="NCBI Taxonomy" id="1798401"/>
    <lineage>
        <taxon>Bacteria</taxon>
        <taxon>Candidatus Gottesmaniibacteriota</taxon>
    </lineage>
</organism>
<dbReference type="EMBL" id="MFKE01000019">
    <property type="protein sequence ID" value="OGG34925.1"/>
    <property type="molecule type" value="Genomic_DNA"/>
</dbReference>
<dbReference type="InterPro" id="IPR051790">
    <property type="entry name" value="Cytochrome_c-biogenesis_DsbD"/>
</dbReference>
<feature type="transmembrane region" description="Helical" evidence="1">
    <location>
        <begin position="214"/>
        <end position="236"/>
    </location>
</feature>
<feature type="transmembrane region" description="Helical" evidence="1">
    <location>
        <begin position="265"/>
        <end position="288"/>
    </location>
</feature>
<dbReference type="STRING" id="1798401.A2363_01750"/>
<dbReference type="AlphaFoldDB" id="A0A1F6BDC6"/>